<evidence type="ECO:0000313" key="2">
    <source>
        <dbReference type="Proteomes" id="UP000324832"/>
    </source>
</evidence>
<dbReference type="AlphaFoldDB" id="A0A5E4PNY6"/>
<organism evidence="1 2">
    <name type="scientific">Leptidea sinapis</name>
    <dbReference type="NCBI Taxonomy" id="189913"/>
    <lineage>
        <taxon>Eukaryota</taxon>
        <taxon>Metazoa</taxon>
        <taxon>Ecdysozoa</taxon>
        <taxon>Arthropoda</taxon>
        <taxon>Hexapoda</taxon>
        <taxon>Insecta</taxon>
        <taxon>Pterygota</taxon>
        <taxon>Neoptera</taxon>
        <taxon>Endopterygota</taxon>
        <taxon>Lepidoptera</taxon>
        <taxon>Glossata</taxon>
        <taxon>Ditrysia</taxon>
        <taxon>Papilionoidea</taxon>
        <taxon>Pieridae</taxon>
        <taxon>Dismorphiinae</taxon>
        <taxon>Leptidea</taxon>
    </lineage>
</organism>
<proteinExistence type="predicted"/>
<sequence length="389" mass="44384">MQAAGLFTILSEAFYIGYDEASKEEKSSLCVPTLIRVKLGARRIALTSRGRCVCGHSDMNAVSPGLLQSALDALPFFEHDFDSEEQRIYLAVYSDSLQDPCAAFCFLPIEFSHNSIINVNLKLNFIKYNRRGGDELDMFWTSMAPVLYAEYNHDRTPSNALENPYDNPPEDFQYSDWVEDNTVKVIIAPMTFTLSTGLLHRLNAIKKILNEVMPAPTEGKNADKIFQCGFLQWKNATPCQRIYHNVVFLLKLPMFVLDSYRGTIASTRNQPSPVLCWLWNFLRASLIWLALFTHIGTFSSLQAKISAPDEDRHKPFARADLKFVVHSLLHKDYFKRHDNVNLSYSLKIIDVTLEYFSVRGYLTKNINTHIMSLHSAKATVLQATRFNMN</sequence>
<evidence type="ECO:0000313" key="1">
    <source>
        <dbReference type="EMBL" id="VVC87785.1"/>
    </source>
</evidence>
<protein>
    <submittedName>
        <fullName evidence="1">Uncharacterized protein</fullName>
    </submittedName>
</protein>
<dbReference type="EMBL" id="FZQP02000193">
    <property type="protein sequence ID" value="VVC87785.1"/>
    <property type="molecule type" value="Genomic_DNA"/>
</dbReference>
<dbReference type="Proteomes" id="UP000324832">
    <property type="component" value="Unassembled WGS sequence"/>
</dbReference>
<accession>A0A5E4PNY6</accession>
<gene>
    <name evidence="1" type="ORF">LSINAPIS_LOCUS1312</name>
</gene>
<name>A0A5E4PNY6_9NEOP</name>
<reference evidence="1 2" key="1">
    <citation type="submission" date="2017-07" db="EMBL/GenBank/DDBJ databases">
        <authorList>
            <person name="Talla V."/>
            <person name="Backstrom N."/>
        </authorList>
    </citation>
    <scope>NUCLEOTIDE SEQUENCE [LARGE SCALE GENOMIC DNA]</scope>
</reference>
<keyword evidence="2" id="KW-1185">Reference proteome</keyword>